<name>A0A6N7BY01_9GAMM</name>
<proteinExistence type="predicted"/>
<accession>A0A6N7BY01</accession>
<reference evidence="1 2" key="1">
    <citation type="submission" date="2019-09" db="EMBL/GenBank/DDBJ databases">
        <title>Draft genome sequence of Psychrobacter nivimaris LAMA 639, in search for biotechnological relevant genes.</title>
        <authorList>
            <person name="Lima A.O.S."/>
            <person name="Staloch B.E.K."/>
            <person name="Freitas R.C."/>
            <person name="Niero H."/>
            <person name="Silva M.A.C."/>
        </authorList>
    </citation>
    <scope>NUCLEOTIDE SEQUENCE [LARGE SCALE GENOMIC DNA]</scope>
    <source>
        <strain evidence="1 2">LAMA 639</strain>
    </source>
</reference>
<evidence type="ECO:0000313" key="2">
    <source>
        <dbReference type="Proteomes" id="UP000471465"/>
    </source>
</evidence>
<gene>
    <name evidence="1" type="ORF">FQV37_2193</name>
</gene>
<keyword evidence="2" id="KW-1185">Reference proteome</keyword>
<dbReference type="AlphaFoldDB" id="A0A6N7BY01"/>
<evidence type="ECO:0000313" key="1">
    <source>
        <dbReference type="EMBL" id="KAF0567447.1"/>
    </source>
</evidence>
<sequence>MPALATTHSLNDYLKLPIARYREQLKQGNAQSIEVSYTHRSKPYQYSIQLTKTSCNYGGHRYWWLCPKCYQRTSTLYCAGLYVCRHCIGANYGSQLQQPIDRLFNRADAIRQRLGWQSGIAHGIGTKPKGMHHSTYDRLVNEHDRLTSKIWQSTLDKLGCTS</sequence>
<dbReference type="RefSeq" id="WP_160023663.1">
    <property type="nucleotide sequence ID" value="NZ_VZIZ01000046.1"/>
</dbReference>
<dbReference type="Proteomes" id="UP000471465">
    <property type="component" value="Unassembled WGS sequence"/>
</dbReference>
<organism evidence="1 2">
    <name type="scientific">Psychrobacter nivimaris</name>
    <dbReference type="NCBI Taxonomy" id="281738"/>
    <lineage>
        <taxon>Bacteria</taxon>
        <taxon>Pseudomonadati</taxon>
        <taxon>Pseudomonadota</taxon>
        <taxon>Gammaproteobacteria</taxon>
        <taxon>Moraxellales</taxon>
        <taxon>Moraxellaceae</taxon>
        <taxon>Psychrobacter</taxon>
    </lineage>
</organism>
<protein>
    <submittedName>
        <fullName evidence="1">Uncharacterized protein</fullName>
    </submittedName>
</protein>
<comment type="caution">
    <text evidence="1">The sequence shown here is derived from an EMBL/GenBank/DDBJ whole genome shotgun (WGS) entry which is preliminary data.</text>
</comment>
<dbReference type="EMBL" id="VZIZ01000046">
    <property type="protein sequence ID" value="KAF0567447.1"/>
    <property type="molecule type" value="Genomic_DNA"/>
</dbReference>